<protein>
    <submittedName>
        <fullName evidence="2">Uncharacterized protein</fullName>
    </submittedName>
</protein>
<evidence type="ECO:0000313" key="2">
    <source>
        <dbReference type="EMBL" id="CEM18864.1"/>
    </source>
</evidence>
<dbReference type="EMBL" id="CDMZ01000660">
    <property type="protein sequence ID" value="CEM18864.1"/>
    <property type="molecule type" value="Genomic_DNA"/>
</dbReference>
<feature type="region of interest" description="Disordered" evidence="1">
    <location>
        <begin position="49"/>
        <end position="76"/>
    </location>
</feature>
<organism evidence="2">
    <name type="scientific">Chromera velia CCMP2878</name>
    <dbReference type="NCBI Taxonomy" id="1169474"/>
    <lineage>
        <taxon>Eukaryota</taxon>
        <taxon>Sar</taxon>
        <taxon>Alveolata</taxon>
        <taxon>Colpodellida</taxon>
        <taxon>Chromeraceae</taxon>
        <taxon>Chromera</taxon>
    </lineage>
</organism>
<feature type="compositionally biased region" description="Basic and acidic residues" evidence="1">
    <location>
        <begin position="14"/>
        <end position="29"/>
    </location>
</feature>
<sequence length="76" mass="8378">MFRLVRLRAPSVQKGEERQGLEHQREGGSETRAFSVAVRRLLLRRLPSAAAESGSDPGITPWRSLVAPRRTGGIPT</sequence>
<feature type="region of interest" description="Disordered" evidence="1">
    <location>
        <begin position="9"/>
        <end position="30"/>
    </location>
</feature>
<proteinExistence type="predicted"/>
<reference evidence="2" key="1">
    <citation type="submission" date="2014-11" db="EMBL/GenBank/DDBJ databases">
        <authorList>
            <person name="Otto D Thomas"/>
            <person name="Naeem Raeece"/>
        </authorList>
    </citation>
    <scope>NUCLEOTIDE SEQUENCE</scope>
</reference>
<accession>A0A0G4FV42</accession>
<evidence type="ECO:0000256" key="1">
    <source>
        <dbReference type="SAM" id="MobiDB-lite"/>
    </source>
</evidence>
<name>A0A0G4FV42_9ALVE</name>
<dbReference type="AlphaFoldDB" id="A0A0G4FV42"/>
<gene>
    <name evidence="2" type="ORF">Cvel_18939</name>
</gene>
<dbReference type="VEuPathDB" id="CryptoDB:Cvel_18939"/>